<dbReference type="Gene3D" id="1.25.40.290">
    <property type="entry name" value="ARM repeat domains"/>
    <property type="match status" value="1"/>
</dbReference>
<accession>A0A511ZLA6</accession>
<dbReference type="Gene3D" id="1.20.1660.10">
    <property type="entry name" value="Hypothetical protein (EF3068)"/>
    <property type="match status" value="1"/>
</dbReference>
<reference evidence="1 2" key="1">
    <citation type="submission" date="2019-07" db="EMBL/GenBank/DDBJ databases">
        <title>Whole genome shotgun sequence of Oceanobacillus sojae NBRC 105379.</title>
        <authorList>
            <person name="Hosoyama A."/>
            <person name="Uohara A."/>
            <person name="Ohji S."/>
            <person name="Ichikawa N."/>
        </authorList>
    </citation>
    <scope>NUCLEOTIDE SEQUENCE [LARGE SCALE GENOMIC DNA]</scope>
    <source>
        <strain evidence="1 2">NBRC 105379</strain>
    </source>
</reference>
<dbReference type="RefSeq" id="WP_147211118.1">
    <property type="nucleotide sequence ID" value="NZ_BJYM01000012.1"/>
</dbReference>
<dbReference type="AlphaFoldDB" id="A0A511ZLA6"/>
<dbReference type="SUPFAM" id="SSF48371">
    <property type="entry name" value="ARM repeat"/>
    <property type="match status" value="1"/>
</dbReference>
<dbReference type="InterPro" id="IPR014825">
    <property type="entry name" value="DNA_alkylation"/>
</dbReference>
<protein>
    <recommendedName>
        <fullName evidence="3">DNA alkylation repair protein</fullName>
    </recommendedName>
</protein>
<evidence type="ECO:0000313" key="1">
    <source>
        <dbReference type="EMBL" id="GEN88180.1"/>
    </source>
</evidence>
<dbReference type="Pfam" id="PF08713">
    <property type="entry name" value="DNA_alkylation"/>
    <property type="match status" value="1"/>
</dbReference>
<proteinExistence type="predicted"/>
<evidence type="ECO:0008006" key="3">
    <source>
        <dbReference type="Google" id="ProtNLM"/>
    </source>
</evidence>
<organism evidence="1 2">
    <name type="scientific">Oceanobacillus sojae</name>
    <dbReference type="NCBI Taxonomy" id="582851"/>
    <lineage>
        <taxon>Bacteria</taxon>
        <taxon>Bacillati</taxon>
        <taxon>Bacillota</taxon>
        <taxon>Bacilli</taxon>
        <taxon>Bacillales</taxon>
        <taxon>Bacillaceae</taxon>
        <taxon>Oceanobacillus</taxon>
    </lineage>
</organism>
<dbReference type="EMBL" id="BJYM01000012">
    <property type="protein sequence ID" value="GEN88180.1"/>
    <property type="molecule type" value="Genomic_DNA"/>
</dbReference>
<dbReference type="Proteomes" id="UP000321558">
    <property type="component" value="Unassembled WGS sequence"/>
</dbReference>
<sequence length="236" mass="28329">MNYEYTQIIHDLLLKYADSNEAVKMKRYMRNQYEFYGLRAPQRKELVRSLIKKQGTPQEEHFREIIQELWEFPERDYQSIALELLDRKIKHFKEKDIELLEYLVINKSWWDTVDWIATKHVGHYFMQHPQNKKAVTGKWIDSENIWLQRTAILFQLKYKKLTDEDLLFRYINQCLGSEEFFINKAIGWALREYSKTNPQSVLEFVDKTPLSRLSKTEALKAIKKNKGNEEKNSKGG</sequence>
<dbReference type="PANTHER" id="PTHR34070">
    <property type="entry name" value="ARMADILLO-TYPE FOLD"/>
    <property type="match status" value="1"/>
</dbReference>
<name>A0A511ZLA6_9BACI</name>
<dbReference type="OrthoDB" id="9775346at2"/>
<dbReference type="PANTHER" id="PTHR34070:SF1">
    <property type="entry name" value="DNA ALKYLATION REPAIR PROTEIN"/>
    <property type="match status" value="1"/>
</dbReference>
<dbReference type="STRING" id="582851.GCA_900162665_03751"/>
<gene>
    <name evidence="1" type="ORF">OSO01_29190</name>
</gene>
<comment type="caution">
    <text evidence="1">The sequence shown here is derived from an EMBL/GenBank/DDBJ whole genome shotgun (WGS) entry which is preliminary data.</text>
</comment>
<evidence type="ECO:0000313" key="2">
    <source>
        <dbReference type="Proteomes" id="UP000321558"/>
    </source>
</evidence>
<keyword evidence="2" id="KW-1185">Reference proteome</keyword>
<dbReference type="CDD" id="cd07064">
    <property type="entry name" value="AlkD_like_1"/>
    <property type="match status" value="1"/>
</dbReference>
<dbReference type="InterPro" id="IPR016024">
    <property type="entry name" value="ARM-type_fold"/>
</dbReference>